<dbReference type="PIRSF" id="PIRSF008502">
    <property type="entry name" value="UCP008502"/>
    <property type="match status" value="1"/>
</dbReference>
<dbReference type="Gene3D" id="3.30.70.1280">
    <property type="entry name" value="SP0830-like domains"/>
    <property type="match status" value="1"/>
</dbReference>
<dbReference type="RefSeq" id="WP_377376395.1">
    <property type="nucleotide sequence ID" value="NZ_JBHSSW010000005.1"/>
</dbReference>
<evidence type="ECO:0000313" key="1">
    <source>
        <dbReference type="EMBL" id="MFC6197460.1"/>
    </source>
</evidence>
<dbReference type="Pfam" id="PF08002">
    <property type="entry name" value="DUF1697"/>
    <property type="match status" value="1"/>
</dbReference>
<evidence type="ECO:0000313" key="2">
    <source>
        <dbReference type="Proteomes" id="UP001596303"/>
    </source>
</evidence>
<sequence length="170" mass="18084">MANTITCIAFLRAVNVGGTGKLPMAELREMATEIGFQNPRTHIASGNLIFETDGSIDDAGAALEARLQSYAGKPVGVIMRTPADLDELIGSAPFGDVPGNKLIVLLLDTEADAQTAADVKNQTTELIRPGPKCLYIHYPDGQGRSRLTLAAAVNGTARNMNTLKKVRDMC</sequence>
<reference evidence="2" key="1">
    <citation type="journal article" date="2019" name="Int. J. Syst. Evol. Microbiol.">
        <title>The Global Catalogue of Microorganisms (GCM) 10K type strain sequencing project: providing services to taxonomists for standard genome sequencing and annotation.</title>
        <authorList>
            <consortium name="The Broad Institute Genomics Platform"/>
            <consortium name="The Broad Institute Genome Sequencing Center for Infectious Disease"/>
            <person name="Wu L."/>
            <person name="Ma J."/>
        </authorList>
    </citation>
    <scope>NUCLEOTIDE SEQUENCE [LARGE SCALE GENOMIC DNA]</scope>
    <source>
        <strain evidence="2">CGMCC-1.15741</strain>
    </source>
</reference>
<dbReference type="Proteomes" id="UP001596303">
    <property type="component" value="Unassembled WGS sequence"/>
</dbReference>
<organism evidence="1 2">
    <name type="scientific">Ponticaulis profundi</name>
    <dbReference type="NCBI Taxonomy" id="2665222"/>
    <lineage>
        <taxon>Bacteria</taxon>
        <taxon>Pseudomonadati</taxon>
        <taxon>Pseudomonadota</taxon>
        <taxon>Alphaproteobacteria</taxon>
        <taxon>Hyphomonadales</taxon>
        <taxon>Hyphomonadaceae</taxon>
        <taxon>Ponticaulis</taxon>
    </lineage>
</organism>
<dbReference type="PANTHER" id="PTHR36439:SF1">
    <property type="entry name" value="DUF1697 DOMAIN-CONTAINING PROTEIN"/>
    <property type="match status" value="1"/>
</dbReference>
<accession>A0ABW1S7D0</accession>
<dbReference type="PANTHER" id="PTHR36439">
    <property type="entry name" value="BLL4334 PROTEIN"/>
    <property type="match status" value="1"/>
</dbReference>
<comment type="caution">
    <text evidence="1">The sequence shown here is derived from an EMBL/GenBank/DDBJ whole genome shotgun (WGS) entry which is preliminary data.</text>
</comment>
<gene>
    <name evidence="1" type="ORF">ACFQDM_05185</name>
</gene>
<keyword evidence="2" id="KW-1185">Reference proteome</keyword>
<dbReference type="InterPro" id="IPR012545">
    <property type="entry name" value="DUF1697"/>
</dbReference>
<protein>
    <submittedName>
        <fullName evidence="1">DUF1697 domain-containing protein</fullName>
    </submittedName>
</protein>
<name>A0ABW1S7D0_9PROT</name>
<dbReference type="EMBL" id="JBHSSW010000005">
    <property type="protein sequence ID" value="MFC6197460.1"/>
    <property type="molecule type" value="Genomic_DNA"/>
</dbReference>
<dbReference type="SUPFAM" id="SSF160379">
    <property type="entry name" value="SP0830-like"/>
    <property type="match status" value="1"/>
</dbReference>
<proteinExistence type="predicted"/>